<keyword evidence="1 10" id="KW-0963">Cytoplasm</keyword>
<dbReference type="Pfam" id="PF01266">
    <property type="entry name" value="DAO"/>
    <property type="match status" value="1"/>
</dbReference>
<dbReference type="AlphaFoldDB" id="A0A1H8HL44"/>
<keyword evidence="6 10" id="KW-0819">tRNA processing</keyword>
<organism evidence="13 14">
    <name type="scientific">Nitrosospira multiformis</name>
    <dbReference type="NCBI Taxonomy" id="1231"/>
    <lineage>
        <taxon>Bacteria</taxon>
        <taxon>Pseudomonadati</taxon>
        <taxon>Pseudomonadota</taxon>
        <taxon>Betaproteobacteria</taxon>
        <taxon>Nitrosomonadales</taxon>
        <taxon>Nitrosomonadaceae</taxon>
        <taxon>Nitrosospira</taxon>
    </lineage>
</organism>
<dbReference type="SUPFAM" id="SSF51905">
    <property type="entry name" value="FAD/NAD(P)-binding domain"/>
    <property type="match status" value="1"/>
</dbReference>
<comment type="subcellular location">
    <subcellularLocation>
        <location evidence="10">Cytoplasm</location>
    </subcellularLocation>
</comment>
<evidence type="ECO:0000313" key="14">
    <source>
        <dbReference type="Proteomes" id="UP000183898"/>
    </source>
</evidence>
<dbReference type="PANTHER" id="PTHR13847:SF283">
    <property type="entry name" value="TRNA 5-METHYLAMINOMETHYL-2-THIOURIDINE BIOSYNTHESIS BIFUNCTIONAL PROTEIN MNMC"/>
    <property type="match status" value="1"/>
</dbReference>
<dbReference type="EC" id="1.5.-.-" evidence="10"/>
<dbReference type="EMBL" id="FOCT01000005">
    <property type="protein sequence ID" value="SEN56715.1"/>
    <property type="molecule type" value="Genomic_DNA"/>
</dbReference>
<keyword evidence="8 10" id="KW-0560">Oxidoreductase</keyword>
<dbReference type="GO" id="GO:0050660">
    <property type="term" value="F:flavin adenine dinucleotide binding"/>
    <property type="evidence" value="ECO:0007669"/>
    <property type="project" value="UniProtKB-UniRule"/>
</dbReference>
<evidence type="ECO:0000256" key="7">
    <source>
        <dbReference type="ARBA" id="ARBA00022827"/>
    </source>
</evidence>
<feature type="domain" description="MnmC-like methyltransferase" evidence="12">
    <location>
        <begin position="119"/>
        <end position="239"/>
    </location>
</feature>
<evidence type="ECO:0000259" key="11">
    <source>
        <dbReference type="Pfam" id="PF01266"/>
    </source>
</evidence>
<accession>A0A1H8HL44</accession>
<dbReference type="NCBIfam" id="NF033855">
    <property type="entry name" value="tRNA_MNMC2"/>
    <property type="match status" value="1"/>
</dbReference>
<evidence type="ECO:0000256" key="8">
    <source>
        <dbReference type="ARBA" id="ARBA00023002"/>
    </source>
</evidence>
<comment type="function">
    <text evidence="10">Catalyzes the last two steps in the biosynthesis of 5-methylaminomethyl-2-thiouridine (mnm(5)s(2)U) at the wobble position (U34) in tRNA. Catalyzes the FAD-dependent demodification of cmnm(5)s(2)U34 to nm(5)s(2)U34, followed by the transfer of a methyl group from S-adenosyl-L-methionine to nm(5)s(2)U34, to form mnm(5)s(2)U34.</text>
</comment>
<dbReference type="Gene3D" id="3.40.50.150">
    <property type="entry name" value="Vaccinia Virus protein VP39"/>
    <property type="match status" value="1"/>
</dbReference>
<dbReference type="PANTHER" id="PTHR13847">
    <property type="entry name" value="SARCOSINE DEHYDROGENASE-RELATED"/>
    <property type="match status" value="1"/>
</dbReference>
<dbReference type="NCBIfam" id="NF002481">
    <property type="entry name" value="PRK01747.1-2"/>
    <property type="match status" value="1"/>
</dbReference>
<keyword evidence="7 10" id="KW-0274">FAD</keyword>
<evidence type="ECO:0000256" key="5">
    <source>
        <dbReference type="ARBA" id="ARBA00022691"/>
    </source>
</evidence>
<dbReference type="NCBIfam" id="TIGR03197">
    <property type="entry name" value="MnmC_Cterm"/>
    <property type="match status" value="1"/>
</dbReference>
<keyword evidence="2 10" id="KW-0489">Methyltransferase</keyword>
<evidence type="ECO:0000259" key="12">
    <source>
        <dbReference type="Pfam" id="PF05430"/>
    </source>
</evidence>
<dbReference type="EC" id="2.1.1.61" evidence="10"/>
<comment type="similarity">
    <text evidence="10">In the C-terminal section; belongs to the DAO family.</text>
</comment>
<evidence type="ECO:0000256" key="10">
    <source>
        <dbReference type="HAMAP-Rule" id="MF_01102"/>
    </source>
</evidence>
<gene>
    <name evidence="10" type="primary">mnmC</name>
    <name evidence="13" type="ORF">SAMN05216404_105159</name>
</gene>
<comment type="similarity">
    <text evidence="10">In the N-terminal section; belongs to the methyltransferase superfamily. tRNA (mnm(5)s(2)U34)-methyltransferase family.</text>
</comment>
<evidence type="ECO:0000313" key="13">
    <source>
        <dbReference type="EMBL" id="SEN56715.1"/>
    </source>
</evidence>
<comment type="catalytic activity">
    <reaction evidence="10">
        <text>5-aminomethyl-2-thiouridine(34) in tRNA + S-adenosyl-L-methionine = 5-methylaminomethyl-2-thiouridine(34) in tRNA + S-adenosyl-L-homocysteine + H(+)</text>
        <dbReference type="Rhea" id="RHEA:19569"/>
        <dbReference type="Rhea" id="RHEA-COMP:10195"/>
        <dbReference type="Rhea" id="RHEA-COMP:10197"/>
        <dbReference type="ChEBI" id="CHEBI:15378"/>
        <dbReference type="ChEBI" id="CHEBI:57856"/>
        <dbReference type="ChEBI" id="CHEBI:59789"/>
        <dbReference type="ChEBI" id="CHEBI:74454"/>
        <dbReference type="ChEBI" id="CHEBI:74455"/>
        <dbReference type="EC" id="2.1.1.61"/>
    </reaction>
</comment>
<dbReference type="SUPFAM" id="SSF54373">
    <property type="entry name" value="FAD-linked reductases, C-terminal domain"/>
    <property type="match status" value="1"/>
</dbReference>
<feature type="domain" description="FAD dependent oxidoreductase" evidence="11">
    <location>
        <begin position="253"/>
        <end position="598"/>
    </location>
</feature>
<dbReference type="Gene3D" id="3.50.50.60">
    <property type="entry name" value="FAD/NAD(P)-binding domain"/>
    <property type="match status" value="1"/>
</dbReference>
<evidence type="ECO:0000256" key="6">
    <source>
        <dbReference type="ARBA" id="ARBA00022694"/>
    </source>
</evidence>
<dbReference type="InterPro" id="IPR008471">
    <property type="entry name" value="MnmC-like_methylTransf"/>
</dbReference>
<dbReference type="Pfam" id="PF05430">
    <property type="entry name" value="Methyltransf_30"/>
    <property type="match status" value="1"/>
</dbReference>
<feature type="region of interest" description="FAD-dependent cmnm(5)s(2)U34 oxidoreductase" evidence="10">
    <location>
        <begin position="255"/>
        <end position="631"/>
    </location>
</feature>
<sequence length="631" mass="68063">MDLAFRQHTGESSRMLDWQNGHLYSARFGDVYFSKDSGLEEKQYVFLQGNRLADRFGSLQPDSAFSIGETGFGTGLSFLCTWRLFDQVASLRTGLDFFSVEKYPLDEKELSTALALWPELRPYADELTLRWQRRVPGWNRWSFAGGRVRLTLAIEDVAEALPETHGIDAWFLDGFSPARNPEMWTQQIFHWIARASRAGATFATYTSAGVVRRGLEQAGFQVKKISGFGRKREMLQGDLPGPPPVRPAPSTAIVIGGGIAGCAAASALASRGLAVELLESQTLGAGASGNPIGILHARLSAGMNALHRFVLASYGHALALLDEKLPVDGVMRSECGELQLSFSAEEARRIEKLAALGWPSHVFRPVDAVEASALAGIELSYGGLWFPGSGWLAPPQLCAALLGSQAITLYTGRTVKSLTPMSHGWRAQVEDQRKQARFLEAEIVVVCTGYQVKSLPALANLPLTPVRGQLTLIPATTASRNLRTIVCGSGYLAPAVAGRHVVGATHRFNDTSINLNISEHAENLSRLREISPVLRRLSDDVSQDTRQLEQLDGRTSIRGSVPGAMPLVGELLPGLYTSLGHGTRGLITAGLSAESVAATVCGQLLPLPLSVVNALSPVRRASPVIPVSIKG</sequence>
<evidence type="ECO:0000256" key="9">
    <source>
        <dbReference type="ARBA" id="ARBA00023268"/>
    </source>
</evidence>
<dbReference type="Gene3D" id="3.30.9.10">
    <property type="entry name" value="D-Amino Acid Oxidase, subunit A, domain 2"/>
    <property type="match status" value="1"/>
</dbReference>
<dbReference type="GO" id="GO:0005737">
    <property type="term" value="C:cytoplasm"/>
    <property type="evidence" value="ECO:0007669"/>
    <property type="project" value="UniProtKB-SubCell"/>
</dbReference>
<dbReference type="InterPro" id="IPR036188">
    <property type="entry name" value="FAD/NAD-bd_sf"/>
</dbReference>
<dbReference type="InterPro" id="IPR029063">
    <property type="entry name" value="SAM-dependent_MTases_sf"/>
</dbReference>
<keyword evidence="5 10" id="KW-0949">S-adenosyl-L-methionine</keyword>
<comment type="cofactor">
    <cofactor evidence="10">
        <name>FAD</name>
        <dbReference type="ChEBI" id="CHEBI:57692"/>
    </cofactor>
</comment>
<dbReference type="InterPro" id="IPR017610">
    <property type="entry name" value="tRNA_S-uridine_synth_MnmC_C"/>
</dbReference>
<dbReference type="InterPro" id="IPR023032">
    <property type="entry name" value="tRNA_MAMT_biosynth_bifunc_MnmC"/>
</dbReference>
<keyword evidence="4 10" id="KW-0808">Transferase</keyword>
<keyword evidence="3 10" id="KW-0285">Flavoprotein</keyword>
<dbReference type="Proteomes" id="UP000183898">
    <property type="component" value="Unassembled WGS sequence"/>
</dbReference>
<evidence type="ECO:0000256" key="4">
    <source>
        <dbReference type="ARBA" id="ARBA00022679"/>
    </source>
</evidence>
<evidence type="ECO:0000256" key="1">
    <source>
        <dbReference type="ARBA" id="ARBA00022490"/>
    </source>
</evidence>
<evidence type="ECO:0000256" key="3">
    <source>
        <dbReference type="ARBA" id="ARBA00022630"/>
    </source>
</evidence>
<evidence type="ECO:0000256" key="2">
    <source>
        <dbReference type="ARBA" id="ARBA00022603"/>
    </source>
</evidence>
<dbReference type="InterPro" id="IPR006076">
    <property type="entry name" value="FAD-dep_OxRdtase"/>
</dbReference>
<dbReference type="RefSeq" id="WP_254772655.1">
    <property type="nucleotide sequence ID" value="NZ_FOCT01000005.1"/>
</dbReference>
<protein>
    <recommendedName>
        <fullName evidence="10">tRNA 5-methylaminomethyl-2-thiouridine biosynthesis bifunctional protein MnmC</fullName>
        <shortName evidence="10">tRNA mnm(5)s(2)U biosynthesis bifunctional protein</shortName>
    </recommendedName>
    <domain>
        <recommendedName>
            <fullName evidence="10">tRNA (mnm(5)s(2)U34)-methyltransferase</fullName>
            <ecNumber evidence="10">2.1.1.61</ecNumber>
        </recommendedName>
    </domain>
    <domain>
        <recommendedName>
            <fullName evidence="10">FAD-dependent cmnm(5)s(2)U34 oxidoreductase</fullName>
            <ecNumber evidence="10">1.5.-.-</ecNumber>
        </recommendedName>
    </domain>
</protein>
<dbReference type="GO" id="GO:0032259">
    <property type="term" value="P:methylation"/>
    <property type="evidence" value="ECO:0007669"/>
    <property type="project" value="UniProtKB-KW"/>
</dbReference>
<keyword evidence="9 10" id="KW-0511">Multifunctional enzyme</keyword>
<feature type="region of interest" description="tRNA (mnm(5)s(2)U34)-methyltransferase" evidence="10">
    <location>
        <begin position="1"/>
        <end position="240"/>
    </location>
</feature>
<name>A0A1H8HL44_9PROT</name>
<dbReference type="InterPro" id="IPR047785">
    <property type="entry name" value="tRNA_MNMC2"/>
</dbReference>
<dbReference type="GO" id="GO:0016645">
    <property type="term" value="F:oxidoreductase activity, acting on the CH-NH group of donors"/>
    <property type="evidence" value="ECO:0007669"/>
    <property type="project" value="InterPro"/>
</dbReference>
<dbReference type="GO" id="GO:0002098">
    <property type="term" value="P:tRNA wobble uridine modification"/>
    <property type="evidence" value="ECO:0007669"/>
    <property type="project" value="TreeGrafter"/>
</dbReference>
<proteinExistence type="inferred from homology"/>
<dbReference type="GO" id="GO:0004808">
    <property type="term" value="F:tRNA (5-methylaminomethyl-2-thiouridylate)(34)-methyltransferase activity"/>
    <property type="evidence" value="ECO:0007669"/>
    <property type="project" value="UniProtKB-EC"/>
</dbReference>
<reference evidence="13 14" key="1">
    <citation type="submission" date="2016-10" db="EMBL/GenBank/DDBJ databases">
        <authorList>
            <person name="de Groot N.N."/>
        </authorList>
    </citation>
    <scope>NUCLEOTIDE SEQUENCE [LARGE SCALE GENOMIC DNA]</scope>
    <source>
        <strain evidence="13 14">Nl18</strain>
    </source>
</reference>
<dbReference type="HAMAP" id="MF_01102">
    <property type="entry name" value="MnmC"/>
    <property type="match status" value="1"/>
</dbReference>